<protein>
    <submittedName>
        <fullName evidence="2">ImmA/IrrE family metallo-endopeptidase</fullName>
    </submittedName>
</protein>
<name>A0A974AD49_9BRAD</name>
<accession>A0A974AD49</accession>
<dbReference type="AlphaFoldDB" id="A0A974AD49"/>
<sequence>MTFAHELGHLVMHPGAAKLRSESVRRSATPIRIFESAEWQARKFASLFLVPDHIAIQFESARQLAECCKVSDQAAQIRFNETALLRKAKPLPDCVQQAVNALGQTTDKKSLRPVD</sequence>
<feature type="domain" description="IrrE N-terminal-like" evidence="1">
    <location>
        <begin position="2"/>
        <end position="78"/>
    </location>
</feature>
<dbReference type="Pfam" id="PF06114">
    <property type="entry name" value="Peptidase_M78"/>
    <property type="match status" value="1"/>
</dbReference>
<comment type="caution">
    <text evidence="2">The sequence shown here is derived from an EMBL/GenBank/DDBJ whole genome shotgun (WGS) entry which is preliminary data.</text>
</comment>
<reference evidence="2" key="1">
    <citation type="submission" date="2020-06" db="EMBL/GenBank/DDBJ databases">
        <title>Whole Genome Sequence of Bradyrhizobium sp. Strain 66S1MB.</title>
        <authorList>
            <person name="Bromfield E."/>
            <person name="Cloutier S."/>
        </authorList>
    </citation>
    <scope>NUCLEOTIDE SEQUENCE</scope>
    <source>
        <strain evidence="2">66S1MB</strain>
    </source>
</reference>
<dbReference type="InterPro" id="IPR010359">
    <property type="entry name" value="IrrE_HExxH"/>
</dbReference>
<evidence type="ECO:0000259" key="1">
    <source>
        <dbReference type="Pfam" id="PF06114"/>
    </source>
</evidence>
<gene>
    <name evidence="2" type="ORF">HU230_20555</name>
</gene>
<evidence type="ECO:0000313" key="2">
    <source>
        <dbReference type="EMBL" id="NVL08099.1"/>
    </source>
</evidence>
<organism evidence="2">
    <name type="scientific">Bradyrhizobium quebecense</name>
    <dbReference type="NCBI Taxonomy" id="2748629"/>
    <lineage>
        <taxon>Bacteria</taxon>
        <taxon>Pseudomonadati</taxon>
        <taxon>Pseudomonadota</taxon>
        <taxon>Alphaproteobacteria</taxon>
        <taxon>Hyphomicrobiales</taxon>
        <taxon>Nitrobacteraceae</taxon>
        <taxon>Bradyrhizobium</taxon>
    </lineage>
</organism>
<dbReference type="EMBL" id="JABWSX010000001">
    <property type="protein sequence ID" value="NVL08099.1"/>
    <property type="molecule type" value="Genomic_DNA"/>
</dbReference>
<proteinExistence type="predicted"/>